<keyword evidence="2" id="KW-1185">Reference proteome</keyword>
<evidence type="ECO:0008006" key="3">
    <source>
        <dbReference type="Google" id="ProtNLM"/>
    </source>
</evidence>
<dbReference type="OrthoDB" id="7297045at2"/>
<evidence type="ECO:0000313" key="2">
    <source>
        <dbReference type="Proteomes" id="UP000184260"/>
    </source>
</evidence>
<evidence type="ECO:0000313" key="1">
    <source>
        <dbReference type="EMBL" id="SHM64934.1"/>
    </source>
</evidence>
<organism evidence="1 2">
    <name type="scientific">Flavobacterium xanthum</name>
    <dbReference type="NCBI Taxonomy" id="69322"/>
    <lineage>
        <taxon>Bacteria</taxon>
        <taxon>Pseudomonadati</taxon>
        <taxon>Bacteroidota</taxon>
        <taxon>Flavobacteriia</taxon>
        <taxon>Flavobacteriales</taxon>
        <taxon>Flavobacteriaceae</taxon>
        <taxon>Flavobacterium</taxon>
    </lineage>
</organism>
<dbReference type="AlphaFoldDB" id="A0A1M7KHZ2"/>
<dbReference type="STRING" id="69322.SAMN05443669_105312"/>
<accession>A0A1M7KHZ2</accession>
<name>A0A1M7KHZ2_9FLAO</name>
<protein>
    <recommendedName>
        <fullName evidence="3">SGNH/GDSL hydrolase family protein</fullName>
    </recommendedName>
</protein>
<sequence length="302" mass="35035">MKQFLIFTVKTLVLLFLLLVVLDFMYTTVYLQASNRGKIDYVYNSKPRIYDVVILGSSRANNHFVTQLFQEKGLKTFNYGMSGGHLFETSLLLKLMVERNYTIKNIIIETDLNLSNEHRAEGIASKFLPYIHDSNLVKEHFSGEKDFWQLYYIPFYRYIGFDAQIGFREMFFNFIHKKTAHLQNSGYAALEVGKKGNMKNDIRALKPIHNKYYEEIKQICANNNINLIAVMTPICSNTKGLDYFEKANKIYPEIHNYENVVQGDHYFSSCGHMNDAGARLFTATIIKDFFSLTKPLQRKSGQ</sequence>
<dbReference type="EMBL" id="FRBU01000053">
    <property type="protein sequence ID" value="SHM64934.1"/>
    <property type="molecule type" value="Genomic_DNA"/>
</dbReference>
<dbReference type="Proteomes" id="UP000184260">
    <property type="component" value="Unassembled WGS sequence"/>
</dbReference>
<proteinExistence type="predicted"/>
<gene>
    <name evidence="1" type="ORF">SAMN05443669_105312</name>
</gene>
<reference evidence="2" key="1">
    <citation type="submission" date="2016-11" db="EMBL/GenBank/DDBJ databases">
        <authorList>
            <person name="Varghese N."/>
            <person name="Submissions S."/>
        </authorList>
    </citation>
    <scope>NUCLEOTIDE SEQUENCE [LARGE SCALE GENOMIC DNA]</scope>
    <source>
        <strain evidence="2">DSM 3661</strain>
    </source>
</reference>
<dbReference type="RefSeq" id="WP_073355414.1">
    <property type="nucleotide sequence ID" value="NZ_FRBU01000053.1"/>
</dbReference>